<feature type="transmembrane region" description="Helical" evidence="7">
    <location>
        <begin position="56"/>
        <end position="74"/>
    </location>
</feature>
<evidence type="ECO:0000256" key="2">
    <source>
        <dbReference type="ARBA" id="ARBA00008034"/>
    </source>
</evidence>
<sequence length="264" mass="29048">MWKPLLACMILTGMHAYLGVHVIERKVIFVDLALAQIAALGACVALLFGFDVTDPAAYWFSLSATFIGAVIFSLTRTRKETVPHEAIIGIVYAVSAALAILLLSRSAEGDEHIRQMLVGNVSLVTTPEILYMAVLYGLIGLVHWVFRRQFVIVSTQPETAYKRHVSVKLWDLLFYLTFGLVVTSSVKIAGVLMVFTFLIVPSVAAILFSQRLSVRLLIGWAMGFVGSLMGIALSYFLDLPTGATVVCSFGVILVLLSVFRRFKR</sequence>
<feature type="transmembrane region" description="Helical" evidence="7">
    <location>
        <begin position="167"/>
        <end position="186"/>
    </location>
</feature>
<name>A0A1G1KYW7_9BACT</name>
<feature type="transmembrane region" description="Helical" evidence="7">
    <location>
        <begin position="86"/>
        <end position="104"/>
    </location>
</feature>
<feature type="transmembrane region" description="Helical" evidence="7">
    <location>
        <begin position="129"/>
        <end position="146"/>
    </location>
</feature>
<keyword evidence="4 7" id="KW-1133">Transmembrane helix</keyword>
<evidence type="ECO:0000256" key="5">
    <source>
        <dbReference type="ARBA" id="ARBA00023136"/>
    </source>
</evidence>
<dbReference type="PANTHER" id="PTHR30477">
    <property type="entry name" value="ABC-TRANSPORTER METAL-BINDING PROTEIN"/>
    <property type="match status" value="1"/>
</dbReference>
<comment type="subcellular location">
    <subcellularLocation>
        <location evidence="6">Cell membrane</location>
        <topology evidence="6">Multi-pass membrane protein</topology>
    </subcellularLocation>
    <subcellularLocation>
        <location evidence="1">Membrane</location>
        <topology evidence="1">Multi-pass membrane protein</topology>
    </subcellularLocation>
</comment>
<feature type="transmembrane region" description="Helical" evidence="7">
    <location>
        <begin position="27"/>
        <end position="50"/>
    </location>
</feature>
<dbReference type="InterPro" id="IPR037294">
    <property type="entry name" value="ABC_BtuC-like"/>
</dbReference>
<organism evidence="8 9">
    <name type="scientific">Candidatus Danuiimicrobium aquiferis</name>
    <dbReference type="NCBI Taxonomy" id="1801832"/>
    <lineage>
        <taxon>Bacteria</taxon>
        <taxon>Pseudomonadati</taxon>
        <taxon>Candidatus Omnitrophota</taxon>
        <taxon>Candidatus Danuiimicrobium</taxon>
    </lineage>
</organism>
<dbReference type="Gene3D" id="1.10.3470.10">
    <property type="entry name" value="ABC transporter involved in vitamin B12 uptake, BtuC"/>
    <property type="match status" value="1"/>
</dbReference>
<comment type="similarity">
    <text evidence="2 6">Belongs to the ABC-3 integral membrane protein family.</text>
</comment>
<dbReference type="GO" id="GO:0043190">
    <property type="term" value="C:ATP-binding cassette (ABC) transporter complex"/>
    <property type="evidence" value="ECO:0007669"/>
    <property type="project" value="InterPro"/>
</dbReference>
<dbReference type="AlphaFoldDB" id="A0A1G1KYW7"/>
<keyword evidence="3 6" id="KW-0812">Transmembrane</keyword>
<comment type="caution">
    <text evidence="8">The sequence shown here is derived from an EMBL/GenBank/DDBJ whole genome shotgun (WGS) entry which is preliminary data.</text>
</comment>
<protein>
    <submittedName>
        <fullName evidence="8">ABC transporter</fullName>
    </submittedName>
</protein>
<gene>
    <name evidence="8" type="ORF">A3G33_07635</name>
</gene>
<dbReference type="InterPro" id="IPR001626">
    <property type="entry name" value="ABC_TroCD"/>
</dbReference>
<feature type="transmembrane region" description="Helical" evidence="7">
    <location>
        <begin position="242"/>
        <end position="259"/>
    </location>
</feature>
<proteinExistence type="inferred from homology"/>
<evidence type="ECO:0000256" key="3">
    <source>
        <dbReference type="ARBA" id="ARBA00022692"/>
    </source>
</evidence>
<dbReference type="GO" id="GO:0055085">
    <property type="term" value="P:transmembrane transport"/>
    <property type="evidence" value="ECO:0007669"/>
    <property type="project" value="InterPro"/>
</dbReference>
<dbReference type="Pfam" id="PF00950">
    <property type="entry name" value="ABC-3"/>
    <property type="match status" value="1"/>
</dbReference>
<evidence type="ECO:0000256" key="6">
    <source>
        <dbReference type="RuleBase" id="RU003943"/>
    </source>
</evidence>
<dbReference type="EMBL" id="MHFR01000037">
    <property type="protein sequence ID" value="OGW98104.1"/>
    <property type="molecule type" value="Genomic_DNA"/>
</dbReference>
<dbReference type="SUPFAM" id="SSF81345">
    <property type="entry name" value="ABC transporter involved in vitamin B12 uptake, BtuC"/>
    <property type="match status" value="1"/>
</dbReference>
<evidence type="ECO:0000256" key="4">
    <source>
        <dbReference type="ARBA" id="ARBA00022989"/>
    </source>
</evidence>
<feature type="transmembrane region" description="Helical" evidence="7">
    <location>
        <begin position="216"/>
        <end position="236"/>
    </location>
</feature>
<keyword evidence="6" id="KW-0813">Transport</keyword>
<feature type="transmembrane region" description="Helical" evidence="7">
    <location>
        <begin position="192"/>
        <end position="209"/>
    </location>
</feature>
<reference evidence="8 9" key="1">
    <citation type="journal article" date="2016" name="Nat. Commun.">
        <title>Thousands of microbial genomes shed light on interconnected biogeochemical processes in an aquifer system.</title>
        <authorList>
            <person name="Anantharaman K."/>
            <person name="Brown C.T."/>
            <person name="Hug L.A."/>
            <person name="Sharon I."/>
            <person name="Castelle C.J."/>
            <person name="Probst A.J."/>
            <person name="Thomas B.C."/>
            <person name="Singh A."/>
            <person name="Wilkins M.J."/>
            <person name="Karaoz U."/>
            <person name="Brodie E.L."/>
            <person name="Williams K.H."/>
            <person name="Hubbard S.S."/>
            <person name="Banfield J.F."/>
        </authorList>
    </citation>
    <scope>NUCLEOTIDE SEQUENCE [LARGE SCALE GENOMIC DNA]</scope>
</reference>
<accession>A0A1G1KYW7</accession>
<dbReference type="GO" id="GO:0010043">
    <property type="term" value="P:response to zinc ion"/>
    <property type="evidence" value="ECO:0007669"/>
    <property type="project" value="TreeGrafter"/>
</dbReference>
<evidence type="ECO:0000256" key="1">
    <source>
        <dbReference type="ARBA" id="ARBA00004141"/>
    </source>
</evidence>
<evidence type="ECO:0000313" key="9">
    <source>
        <dbReference type="Proteomes" id="UP000178187"/>
    </source>
</evidence>
<dbReference type="PANTHER" id="PTHR30477:SF19">
    <property type="entry name" value="METAL ABC TRANSPORTER PERMEASE"/>
    <property type="match status" value="1"/>
</dbReference>
<evidence type="ECO:0000256" key="7">
    <source>
        <dbReference type="SAM" id="Phobius"/>
    </source>
</evidence>
<evidence type="ECO:0000313" key="8">
    <source>
        <dbReference type="EMBL" id="OGW98104.1"/>
    </source>
</evidence>
<keyword evidence="5 7" id="KW-0472">Membrane</keyword>
<dbReference type="Proteomes" id="UP000178187">
    <property type="component" value="Unassembled WGS sequence"/>
</dbReference>